<dbReference type="InterPro" id="IPR034007">
    <property type="entry name" value="CTLD_bac"/>
</dbReference>
<evidence type="ECO:0000256" key="1">
    <source>
        <dbReference type="ARBA" id="ARBA00022737"/>
    </source>
</evidence>
<dbReference type="Pfam" id="PF18962">
    <property type="entry name" value="Por_Secre_tail"/>
    <property type="match status" value="1"/>
</dbReference>
<dbReference type="PROSITE" id="PS50041">
    <property type="entry name" value="C_TYPE_LECTIN_2"/>
    <property type="match status" value="1"/>
</dbReference>
<dbReference type="Gene3D" id="2.60.40.10">
    <property type="entry name" value="Immunoglobulins"/>
    <property type="match status" value="2"/>
</dbReference>
<dbReference type="InterPro" id="IPR003410">
    <property type="entry name" value="HYR_dom"/>
</dbReference>
<evidence type="ECO:0000259" key="4">
    <source>
        <dbReference type="PROSITE" id="PS50825"/>
    </source>
</evidence>
<dbReference type="SUPFAM" id="SSF56436">
    <property type="entry name" value="C-type lectin-like"/>
    <property type="match status" value="1"/>
</dbReference>
<dbReference type="Gene3D" id="2.60.40.740">
    <property type="match status" value="1"/>
</dbReference>
<dbReference type="Proteomes" id="UP000295164">
    <property type="component" value="Unassembled WGS sequence"/>
</dbReference>
<dbReference type="Pfam" id="PF13573">
    <property type="entry name" value="SprB"/>
    <property type="match status" value="1"/>
</dbReference>
<feature type="signal peptide" evidence="2">
    <location>
        <begin position="1"/>
        <end position="31"/>
    </location>
</feature>
<dbReference type="InterPro" id="IPR013783">
    <property type="entry name" value="Ig-like_fold"/>
</dbReference>
<keyword evidence="1" id="KW-0677">Repeat</keyword>
<dbReference type="InterPro" id="IPR026444">
    <property type="entry name" value="Secre_tail"/>
</dbReference>
<feature type="chain" id="PRO_5020765673" evidence="2">
    <location>
        <begin position="32"/>
        <end position="1540"/>
    </location>
</feature>
<dbReference type="PANTHER" id="PTHR24273">
    <property type="entry name" value="FI04643P-RELATED"/>
    <property type="match status" value="1"/>
</dbReference>
<dbReference type="Gene3D" id="3.10.100.10">
    <property type="entry name" value="Mannose-Binding Protein A, subunit A"/>
    <property type="match status" value="1"/>
</dbReference>
<dbReference type="PROSITE" id="PS50825">
    <property type="entry name" value="HYR"/>
    <property type="match status" value="1"/>
</dbReference>
<dbReference type="EMBL" id="SKFH01000005">
    <property type="protein sequence ID" value="TCZ73636.1"/>
    <property type="molecule type" value="Genomic_DNA"/>
</dbReference>
<dbReference type="Pfam" id="PF02494">
    <property type="entry name" value="HYR"/>
    <property type="match status" value="3"/>
</dbReference>
<dbReference type="CDD" id="cd03603">
    <property type="entry name" value="CLECT_VCBS"/>
    <property type="match status" value="1"/>
</dbReference>
<dbReference type="InterPro" id="IPR013320">
    <property type="entry name" value="ConA-like_dom_sf"/>
</dbReference>
<dbReference type="InterPro" id="IPR016186">
    <property type="entry name" value="C-type_lectin-like/link_sf"/>
</dbReference>
<dbReference type="GO" id="GO:0005975">
    <property type="term" value="P:carbohydrate metabolic process"/>
    <property type="evidence" value="ECO:0007669"/>
    <property type="project" value="UniProtKB-ARBA"/>
</dbReference>
<proteinExistence type="predicted"/>
<dbReference type="SUPFAM" id="SSF49899">
    <property type="entry name" value="Concanavalin A-like lectins/glucanases"/>
    <property type="match status" value="1"/>
</dbReference>
<dbReference type="OrthoDB" id="355609at2"/>
<feature type="domain" description="C-type lectin" evidence="3">
    <location>
        <begin position="612"/>
        <end position="725"/>
    </location>
</feature>
<dbReference type="RefSeq" id="WP_131851041.1">
    <property type="nucleotide sequence ID" value="NZ_SKFH01000005.1"/>
</dbReference>
<gene>
    <name evidence="5" type="ORF">E0486_04965</name>
</gene>
<name>A0A4R4E2F6_9BACT</name>
<dbReference type="Gene3D" id="2.60.120.200">
    <property type="match status" value="1"/>
</dbReference>
<dbReference type="PANTHER" id="PTHR24273:SF32">
    <property type="entry name" value="HYALIN"/>
    <property type="match status" value="1"/>
</dbReference>
<dbReference type="InterPro" id="IPR001304">
    <property type="entry name" value="C-type_lectin-like"/>
</dbReference>
<dbReference type="InterPro" id="IPR003886">
    <property type="entry name" value="NIDO_dom"/>
</dbReference>
<keyword evidence="2" id="KW-0732">Signal</keyword>
<dbReference type="GO" id="GO:0007160">
    <property type="term" value="P:cell-matrix adhesion"/>
    <property type="evidence" value="ECO:0007669"/>
    <property type="project" value="InterPro"/>
</dbReference>
<dbReference type="Pfam" id="PF06119">
    <property type="entry name" value="NIDO"/>
    <property type="match status" value="1"/>
</dbReference>
<reference evidence="5 6" key="1">
    <citation type="submission" date="2019-03" db="EMBL/GenBank/DDBJ databases">
        <authorList>
            <person name="Kim M.K.M."/>
        </authorList>
    </citation>
    <scope>NUCLEOTIDE SEQUENCE [LARGE SCALE GENOMIC DNA]</scope>
    <source>
        <strain evidence="5 6">17J68-15</strain>
    </source>
</reference>
<dbReference type="InterPro" id="IPR025667">
    <property type="entry name" value="SprB_repeat"/>
</dbReference>
<protein>
    <submittedName>
        <fullName evidence="5">HYR domain-containing protein</fullName>
    </submittedName>
</protein>
<feature type="domain" description="HYR" evidence="4">
    <location>
        <begin position="773"/>
        <end position="857"/>
    </location>
</feature>
<dbReference type="Pfam" id="PF00059">
    <property type="entry name" value="Lectin_C"/>
    <property type="match status" value="1"/>
</dbReference>
<evidence type="ECO:0000313" key="5">
    <source>
        <dbReference type="EMBL" id="TCZ73636.1"/>
    </source>
</evidence>
<evidence type="ECO:0000313" key="6">
    <source>
        <dbReference type="Proteomes" id="UP000295164"/>
    </source>
</evidence>
<organism evidence="5 6">
    <name type="scientific">Flaviaesturariibacter aridisoli</name>
    <dbReference type="NCBI Taxonomy" id="2545761"/>
    <lineage>
        <taxon>Bacteria</taxon>
        <taxon>Pseudomonadati</taxon>
        <taxon>Bacteroidota</taxon>
        <taxon>Chitinophagia</taxon>
        <taxon>Chitinophagales</taxon>
        <taxon>Chitinophagaceae</taxon>
        <taxon>Flaviaestuariibacter</taxon>
    </lineage>
</organism>
<sequence length="1540" mass="159047">MSIPRNSKSRTFLAGLAVLCLQVAGISGASAQSSYPQFTDTGHPAADSAAYNAALDQYDQQKASAAALQRTRPVLQAPHDASRPSAGARQTAAQSCLIPRDASWTRLAIGDDNSSGVIPLGFTFNLYGVAYNSVFVNNNGNLTFTSAYSSFSSTGFPFAGMPMVAPFWADVDTRGNSPAGCGGGVYYKNFGTRFVVTWEAVGYYSGQCDKKNTFQVVISDGADPVVGLGQNVKFNYGDMNWTTGSASGGSAGFGGTPATAGVNKGTGGNFIQTGRFGFAGTTYDGGGGATDGVDYLDYECYSFNVSNADNIPPSFSGLPNGNTLTLGCGETTTLTVSALGPEVNQFVTNSVDLNGLCGATASVSGGQAAGAQSTATVQITASSCNIGTHTIEFSASDNGTPSRTSTVTVTVIVTGPEMPVINGASETCPAGTVTLTASGGSAYRWNSGDSSASINVHPGTYSVQSIAGGCASAPASFVVASADHSAPVPVQASLPLLNGECSVTATAPQATDDCSGLISATTNDPLSYTAQGTYTIHWSYADAAGNSTQQEQTVIVKDNTPPVIACAFNVTVNAAANSCGAVVNYNAPSATDNCGSGSLPTSIPGYTYKGIFGGHAYFLSNSVTTPEDAHARAIALGGHLVTISNAQENAFVSAMNPAFIWIGHTDRAVEGDFRWVTSEPVTYTNWNGGEPNNAGGNEDWAVINWGPNGTWNDWYYYENALFVVEFEGGNIPTHLVSGLGSGATFPIGTTTETWEAVDAGGNRAVCSFTVTVVDAQAPTVVCPANRSINLQSNCTVAMPDYRSLLQASDNCNGALNIVQSPAPGTLLSGTGALFVNFTVRDAANNSAFCSFRLTKRDVTRPVLHLPANVTVTAPSGSCSIPASAVALGEATATDTCSMATVTRNPLPDQFPVGSTPVYYTAVDASGNGTQGVQIVTVLSMDAPVLANTPAITTSNDAGTCGARVAVATPKAAAFCANNECRSEKMDGFSAGDISGQSPYFTPWPGGFGGTVSSNYAFSAPNSMRLANDQDQLYLLGDKTSGKWELTWKMYVPEGRFAYFNSQKFAGSIGTEFGHEVRFFANGTGSARTPAATTTFSFPHGQWFDVRHAYDLDANTATLYINGSAVQTWTLSDRIGAVNGPGTKQLGAIDFYAGNNPDDLAAPEYYIDDIRFCGSNDASVSGSRSDAAALSAPYPVGTTTITWTATGSNGQQASATQAITVQDREVPVVTAPVVSSVYCHASSYNVPAATFSDNCGIASVTYSISGASTRNGNGADASGAFNVGTSTITWTVTDVHGNSSTASANVRVNAPVSGSVADVWAVRPGGQPNTIYQGYGPATLTLTVTPAGGTAPYTYQWSNGATSASTAVGAGTWTVVVRDAFGCISAVITKVIGTVDVRCGNKMDKVLVCHNTGSGSNPWVQVCVAPAAVGTQLANGGYLGTCGGNAVTRQQPRTEPAIEAALSAYPNPSRGIVQLRVSGLQGKLHIEVLDSRGSRLLQRDQNISYKNEDLTLDLQTAAAGLYTVRVTDGTTVLSTRVVIAR</sequence>
<dbReference type="GO" id="GO:0004553">
    <property type="term" value="F:hydrolase activity, hydrolyzing O-glycosyl compounds"/>
    <property type="evidence" value="ECO:0007669"/>
    <property type="project" value="UniProtKB-ARBA"/>
</dbReference>
<evidence type="ECO:0000259" key="3">
    <source>
        <dbReference type="PROSITE" id="PS50041"/>
    </source>
</evidence>
<dbReference type="InterPro" id="IPR016187">
    <property type="entry name" value="CTDL_fold"/>
</dbReference>
<evidence type="ECO:0000256" key="2">
    <source>
        <dbReference type="SAM" id="SignalP"/>
    </source>
</evidence>
<accession>A0A4R4E2F6</accession>
<comment type="caution">
    <text evidence="5">The sequence shown here is derived from an EMBL/GenBank/DDBJ whole genome shotgun (WGS) entry which is preliminary data.</text>
</comment>
<dbReference type="NCBIfam" id="TIGR04183">
    <property type="entry name" value="Por_Secre_tail"/>
    <property type="match status" value="1"/>
</dbReference>
<keyword evidence="6" id="KW-1185">Reference proteome</keyword>
<dbReference type="SMART" id="SM00034">
    <property type="entry name" value="CLECT"/>
    <property type="match status" value="1"/>
</dbReference>